<evidence type="ECO:0000259" key="2">
    <source>
        <dbReference type="Pfam" id="PF04213"/>
    </source>
</evidence>
<feature type="non-terminal residue" evidence="3">
    <location>
        <position position="164"/>
    </location>
</feature>
<evidence type="ECO:0000256" key="1">
    <source>
        <dbReference type="SAM" id="SignalP"/>
    </source>
</evidence>
<comment type="caution">
    <text evidence="3">The sequence shown here is derived from an EMBL/GenBank/DDBJ whole genome shotgun (WGS) entry which is preliminary data.</text>
</comment>
<dbReference type="AlphaFoldDB" id="A0A147EM81"/>
<proteinExistence type="predicted"/>
<dbReference type="Proteomes" id="UP000070810">
    <property type="component" value="Unassembled WGS sequence"/>
</dbReference>
<name>A0A147EM81_9MICO</name>
<dbReference type="InterPro" id="IPR007331">
    <property type="entry name" value="Htaa"/>
</dbReference>
<gene>
    <name evidence="3" type="ORF">NS354_09185</name>
</gene>
<feature type="signal peptide" evidence="1">
    <location>
        <begin position="1"/>
        <end position="33"/>
    </location>
</feature>
<organism evidence="3 4">
    <name type="scientific">Leucobacter chromiiresistens</name>
    <dbReference type="NCBI Taxonomy" id="1079994"/>
    <lineage>
        <taxon>Bacteria</taxon>
        <taxon>Bacillati</taxon>
        <taxon>Actinomycetota</taxon>
        <taxon>Actinomycetes</taxon>
        <taxon>Micrococcales</taxon>
        <taxon>Microbacteriaceae</taxon>
        <taxon>Leucobacter</taxon>
    </lineage>
</organism>
<reference evidence="3 4" key="1">
    <citation type="journal article" date="2016" name="Front. Microbiol.">
        <title>Genomic Resource of Rice Seed Associated Bacteria.</title>
        <authorList>
            <person name="Midha S."/>
            <person name="Bansal K."/>
            <person name="Sharma S."/>
            <person name="Kumar N."/>
            <person name="Patil P.P."/>
            <person name="Chaudhry V."/>
            <person name="Patil P.B."/>
        </authorList>
    </citation>
    <scope>NUCLEOTIDE SEQUENCE [LARGE SCALE GENOMIC DNA]</scope>
    <source>
        <strain evidence="3 4">NS354</strain>
    </source>
</reference>
<keyword evidence="4" id="KW-1185">Reference proteome</keyword>
<accession>A0A147EM81</accession>
<feature type="domain" description="Htaa" evidence="2">
    <location>
        <begin position="43"/>
        <end position="163"/>
    </location>
</feature>
<dbReference type="Pfam" id="PF04213">
    <property type="entry name" value="HtaA"/>
    <property type="match status" value="1"/>
</dbReference>
<dbReference type="EMBL" id="LDRK01000057">
    <property type="protein sequence ID" value="KTR85487.1"/>
    <property type="molecule type" value="Genomic_DNA"/>
</dbReference>
<protein>
    <recommendedName>
        <fullName evidence="2">Htaa domain-containing protein</fullName>
    </recommendedName>
</protein>
<keyword evidence="1" id="KW-0732">Signal</keyword>
<dbReference type="RefSeq" id="WP_193750748.1">
    <property type="nucleotide sequence ID" value="NZ_LDRK01000057.1"/>
</dbReference>
<sequence length="164" mass="16939">MTAQKKWRRALATATTGLLVASGLALAPVAANAAPGDGVVADATLSWGVKSSFRNYITSPIAKGKVTLLGATTGSGPYAWAGGTGTANLDGSGVDVAFGENDGVHFQGHAEGENYILDLAFTQPQIKVTSPTTAELYLDVDGREFVDTTTVGETYSLDDVHFAD</sequence>
<evidence type="ECO:0000313" key="4">
    <source>
        <dbReference type="Proteomes" id="UP000070810"/>
    </source>
</evidence>
<evidence type="ECO:0000313" key="3">
    <source>
        <dbReference type="EMBL" id="KTR85487.1"/>
    </source>
</evidence>
<feature type="chain" id="PRO_5007544494" description="Htaa domain-containing protein" evidence="1">
    <location>
        <begin position="34"/>
        <end position="164"/>
    </location>
</feature>